<evidence type="ECO:0000256" key="1">
    <source>
        <dbReference type="SAM" id="MobiDB-lite"/>
    </source>
</evidence>
<sequence length="138" mass="15470">MGAQTSKDHQSQHQQFQSFEKIPAHLLHPNDPHGFLLAQQSSNFGSPSHQFHHQQHHLPLTALSISSPLPSGTFSYQQQLQQPPNTLQINDSLFNGHSAKNSTNRSSKSSNNQKTNRSLNQQYLFSAFPGNFEAKVKL</sequence>
<feature type="compositionally biased region" description="Low complexity" evidence="1">
    <location>
        <begin position="77"/>
        <end position="88"/>
    </location>
</feature>
<protein>
    <submittedName>
        <fullName evidence="2">Uncharacterized protein</fullName>
    </submittedName>
</protein>
<dbReference type="AlphaFoldDB" id="A0A131ZX29"/>
<feature type="compositionally biased region" description="Low complexity" evidence="1">
    <location>
        <begin position="100"/>
        <end position="117"/>
    </location>
</feature>
<reference evidence="2 3" key="1">
    <citation type="journal article" date="2015" name="Parasit. Vectors">
        <title>Draft genome of the scabies mite.</title>
        <authorList>
            <person name="Rider S.D.Jr."/>
            <person name="Morgan M.S."/>
            <person name="Arlian L.G."/>
        </authorList>
    </citation>
    <scope>NUCLEOTIDE SEQUENCE [LARGE SCALE GENOMIC DNA]</scope>
    <source>
        <strain evidence="2">Arlian Lab</strain>
    </source>
</reference>
<evidence type="ECO:0000313" key="3">
    <source>
        <dbReference type="Proteomes" id="UP000616769"/>
    </source>
</evidence>
<feature type="region of interest" description="Disordered" evidence="1">
    <location>
        <begin position="25"/>
        <end position="117"/>
    </location>
</feature>
<feature type="compositionally biased region" description="Polar residues" evidence="1">
    <location>
        <begin position="38"/>
        <end position="48"/>
    </location>
</feature>
<dbReference type="OrthoDB" id="98077at2759"/>
<dbReference type="VEuPathDB" id="VectorBase:SSCA007852"/>
<name>A0A131ZX29_SARSC</name>
<evidence type="ECO:0000313" key="2">
    <source>
        <dbReference type="EMBL" id="KPM03408.1"/>
    </source>
</evidence>
<proteinExistence type="predicted"/>
<gene>
    <name evidence="2" type="ORF">QR98_0018390</name>
</gene>
<dbReference type="Proteomes" id="UP000616769">
    <property type="component" value="Unassembled WGS sequence"/>
</dbReference>
<feature type="compositionally biased region" description="Polar residues" evidence="1">
    <location>
        <begin position="63"/>
        <end position="76"/>
    </location>
</feature>
<accession>A0A131ZX29</accession>
<feature type="compositionally biased region" description="Polar residues" evidence="1">
    <location>
        <begin position="89"/>
        <end position="99"/>
    </location>
</feature>
<comment type="caution">
    <text evidence="2">The sequence shown here is derived from an EMBL/GenBank/DDBJ whole genome shotgun (WGS) entry which is preliminary data.</text>
</comment>
<dbReference type="EMBL" id="JXLN01004920">
    <property type="protein sequence ID" value="KPM03408.1"/>
    <property type="molecule type" value="Genomic_DNA"/>
</dbReference>
<organism evidence="2 3">
    <name type="scientific">Sarcoptes scabiei</name>
    <name type="common">Itch mite</name>
    <name type="synonym">Acarus scabiei</name>
    <dbReference type="NCBI Taxonomy" id="52283"/>
    <lineage>
        <taxon>Eukaryota</taxon>
        <taxon>Metazoa</taxon>
        <taxon>Ecdysozoa</taxon>
        <taxon>Arthropoda</taxon>
        <taxon>Chelicerata</taxon>
        <taxon>Arachnida</taxon>
        <taxon>Acari</taxon>
        <taxon>Acariformes</taxon>
        <taxon>Sarcoptiformes</taxon>
        <taxon>Astigmata</taxon>
        <taxon>Psoroptidia</taxon>
        <taxon>Sarcoptoidea</taxon>
        <taxon>Sarcoptidae</taxon>
        <taxon>Sarcoptinae</taxon>
        <taxon>Sarcoptes</taxon>
    </lineage>
</organism>